<dbReference type="InterPro" id="IPR021139">
    <property type="entry name" value="NYN"/>
</dbReference>
<comment type="caution">
    <text evidence="2">The sequence shown here is derived from an EMBL/GenBank/DDBJ whole genome shotgun (WGS) entry which is preliminary data.</text>
</comment>
<sequence>MRTAFFIDGYNLFYGLLAGTPYKWLDLPALLTYITKIQNPASETAQVNYFTSPVLPSLATLGIKSKEAQDTYIRALIAKGVIVTLGKHRLEHGTAPRYIDKNTPASRQDKVDIWDLEEKQTDVSLAIGMYRLLSKQQNLQAYERIEQIVLVSADTDMTPALKAIKQDFPEIIVGIILPHREGIDREVPGSLKNYAHWVRKNVKIDELKAHQFPERVPTNKKPAIKPHYW</sequence>
<dbReference type="Gene3D" id="3.40.50.1010">
    <property type="entry name" value="5'-nuclease"/>
    <property type="match status" value="1"/>
</dbReference>
<feature type="domain" description="NYN" evidence="1">
    <location>
        <begin position="2"/>
        <end position="167"/>
    </location>
</feature>
<organism evidence="2 3">
    <name type="scientific">Nissabacter archeti</name>
    <dbReference type="NCBI Taxonomy" id="1917880"/>
    <lineage>
        <taxon>Bacteria</taxon>
        <taxon>Pseudomonadati</taxon>
        <taxon>Pseudomonadota</taxon>
        <taxon>Gammaproteobacteria</taxon>
        <taxon>Enterobacterales</taxon>
        <taxon>Yersiniaceae</taxon>
        <taxon>Nissabacter</taxon>
    </lineage>
</organism>
<evidence type="ECO:0000259" key="1">
    <source>
        <dbReference type="Pfam" id="PF01936"/>
    </source>
</evidence>
<accession>A0ABS5JLR6</accession>
<evidence type="ECO:0000313" key="2">
    <source>
        <dbReference type="EMBL" id="MBS0970801.1"/>
    </source>
</evidence>
<dbReference type="Pfam" id="PF01936">
    <property type="entry name" value="NYN"/>
    <property type="match status" value="1"/>
</dbReference>
<gene>
    <name evidence="2" type="ORF">JK232_18070</name>
</gene>
<reference evidence="3" key="1">
    <citation type="submission" date="2023-07" db="EMBL/GenBank/DDBJ databases">
        <title>Genome-inferred correspondence between phylogeny and metabolic traits in the wild Drosophila gut microbiome.</title>
        <authorList>
            <person name="Bueno E."/>
            <person name="Blow F."/>
            <person name="Douglas A.E."/>
        </authorList>
    </citation>
    <scope>NUCLEOTIDE SEQUENCE [LARGE SCALE GENOMIC DNA]</scope>
    <source>
        <strain evidence="3">JGM97</strain>
    </source>
</reference>
<dbReference type="EMBL" id="JAERKB010000013">
    <property type="protein sequence ID" value="MBS0970801.1"/>
    <property type="molecule type" value="Genomic_DNA"/>
</dbReference>
<dbReference type="Proteomes" id="UP000680634">
    <property type="component" value="Unassembled WGS sequence"/>
</dbReference>
<dbReference type="CDD" id="cd18722">
    <property type="entry name" value="PIN_NicB-like"/>
    <property type="match status" value="1"/>
</dbReference>
<protein>
    <submittedName>
        <fullName evidence="2">NYN domain-containing protein</fullName>
    </submittedName>
</protein>
<evidence type="ECO:0000313" key="3">
    <source>
        <dbReference type="Proteomes" id="UP000680634"/>
    </source>
</evidence>
<proteinExistence type="predicted"/>
<keyword evidence="3" id="KW-1185">Reference proteome</keyword>
<name>A0ABS5JLR6_9GAMM</name>